<dbReference type="SMART" id="SM00360">
    <property type="entry name" value="RRM"/>
    <property type="match status" value="2"/>
</dbReference>
<dbReference type="AlphaFoldDB" id="A0A2T9ZHR5"/>
<dbReference type="PANTHER" id="PTHR48025:SF1">
    <property type="entry name" value="RRM DOMAIN-CONTAINING PROTEIN"/>
    <property type="match status" value="1"/>
</dbReference>
<dbReference type="GO" id="GO:0005634">
    <property type="term" value="C:nucleus"/>
    <property type="evidence" value="ECO:0007669"/>
    <property type="project" value="TreeGrafter"/>
</dbReference>
<evidence type="ECO:0000313" key="5">
    <source>
        <dbReference type="EMBL" id="PVV04118.1"/>
    </source>
</evidence>
<dbReference type="Pfam" id="PF00076">
    <property type="entry name" value="RRM_1"/>
    <property type="match status" value="2"/>
</dbReference>
<organism evidence="5 6">
    <name type="scientific">Smittium megazygosporum</name>
    <dbReference type="NCBI Taxonomy" id="133381"/>
    <lineage>
        <taxon>Eukaryota</taxon>
        <taxon>Fungi</taxon>
        <taxon>Fungi incertae sedis</taxon>
        <taxon>Zoopagomycota</taxon>
        <taxon>Kickxellomycotina</taxon>
        <taxon>Harpellomycetes</taxon>
        <taxon>Harpellales</taxon>
        <taxon>Legeriomycetaceae</taxon>
        <taxon>Smittium</taxon>
    </lineage>
</organism>
<comment type="caution">
    <text evidence="5">The sequence shown here is derived from an EMBL/GenBank/DDBJ whole genome shotgun (WGS) entry which is preliminary data.</text>
</comment>
<protein>
    <recommendedName>
        <fullName evidence="4">RRM domain-containing protein</fullName>
    </recommendedName>
</protein>
<dbReference type="InterPro" id="IPR012677">
    <property type="entry name" value="Nucleotide-bd_a/b_plait_sf"/>
</dbReference>
<reference evidence="5 6" key="1">
    <citation type="journal article" date="2018" name="MBio">
        <title>Comparative Genomics Reveals the Core Gene Toolbox for the Fungus-Insect Symbiosis.</title>
        <authorList>
            <person name="Wang Y."/>
            <person name="Stata M."/>
            <person name="Wang W."/>
            <person name="Stajich J.E."/>
            <person name="White M.M."/>
            <person name="Moncalvo J.M."/>
        </authorList>
    </citation>
    <scope>NUCLEOTIDE SEQUENCE [LARGE SCALE GENOMIC DNA]</scope>
    <source>
        <strain evidence="5 6">SC-DP-2</strain>
    </source>
</reference>
<keyword evidence="1 2" id="KW-0694">RNA-binding</keyword>
<evidence type="ECO:0000259" key="4">
    <source>
        <dbReference type="PROSITE" id="PS50102"/>
    </source>
</evidence>
<feature type="compositionally biased region" description="Acidic residues" evidence="3">
    <location>
        <begin position="255"/>
        <end position="266"/>
    </location>
</feature>
<name>A0A2T9ZHR5_9FUNG</name>
<feature type="region of interest" description="Disordered" evidence="3">
    <location>
        <begin position="100"/>
        <end position="162"/>
    </location>
</feature>
<feature type="domain" description="RRM" evidence="4">
    <location>
        <begin position="169"/>
        <end position="250"/>
    </location>
</feature>
<dbReference type="EMBL" id="MBFS01000160">
    <property type="protein sequence ID" value="PVV04118.1"/>
    <property type="molecule type" value="Genomic_DNA"/>
</dbReference>
<dbReference type="InterPro" id="IPR050502">
    <property type="entry name" value="Euk_RNA-bind_prot"/>
</dbReference>
<feature type="compositionally biased region" description="Basic residues" evidence="3">
    <location>
        <begin position="143"/>
        <end position="157"/>
    </location>
</feature>
<keyword evidence="6" id="KW-1185">Reference proteome</keyword>
<proteinExistence type="predicted"/>
<dbReference type="CDD" id="cd00590">
    <property type="entry name" value="RRM_SF"/>
    <property type="match status" value="1"/>
</dbReference>
<dbReference type="GO" id="GO:0003729">
    <property type="term" value="F:mRNA binding"/>
    <property type="evidence" value="ECO:0007669"/>
    <property type="project" value="TreeGrafter"/>
</dbReference>
<dbReference type="SUPFAM" id="SSF54928">
    <property type="entry name" value="RNA-binding domain, RBD"/>
    <property type="match status" value="2"/>
</dbReference>
<gene>
    <name evidence="5" type="ORF">BB560_001387</name>
</gene>
<dbReference type="InterPro" id="IPR035979">
    <property type="entry name" value="RBD_domain_sf"/>
</dbReference>
<evidence type="ECO:0000256" key="3">
    <source>
        <dbReference type="SAM" id="MobiDB-lite"/>
    </source>
</evidence>
<dbReference type="STRING" id="133381.A0A2T9ZHR5"/>
<dbReference type="OrthoDB" id="439808at2759"/>
<sequence>MTSQADNAKDSAPTAAGVYNNDQKVFVGNLSFSVTDQTLDEAFSKVASVKDAHVVTRGRRSLGYGFVVFEDGVDLDKTISELKKLSIGGREINVEAAREIEKDSKDHPPHHFAPRRRPFNKSQATRHSEDQDDESAPAFRGRGSFRRFRGGRPRNTRTTRPSDLPLSETVIFVSNLPFSLKDEELAELFKDFEVSEARVAVSTSYRSTRSRGFGFVTCASHEEQTRILEHFEKNPVVLKDRQLTLKRSYEVQESTPEEEPATEEAA</sequence>
<accession>A0A2T9ZHR5</accession>
<dbReference type="PANTHER" id="PTHR48025">
    <property type="entry name" value="OS02G0815200 PROTEIN"/>
    <property type="match status" value="1"/>
</dbReference>
<evidence type="ECO:0000256" key="2">
    <source>
        <dbReference type="PROSITE-ProRule" id="PRU00176"/>
    </source>
</evidence>
<dbReference type="Gene3D" id="3.30.70.330">
    <property type="match status" value="2"/>
</dbReference>
<feature type="compositionally biased region" description="Basic and acidic residues" evidence="3">
    <location>
        <begin position="100"/>
        <end position="109"/>
    </location>
</feature>
<feature type="compositionally biased region" description="Basic residues" evidence="3">
    <location>
        <begin position="110"/>
        <end position="119"/>
    </location>
</feature>
<evidence type="ECO:0000256" key="1">
    <source>
        <dbReference type="ARBA" id="ARBA00022884"/>
    </source>
</evidence>
<evidence type="ECO:0000313" key="6">
    <source>
        <dbReference type="Proteomes" id="UP000245609"/>
    </source>
</evidence>
<dbReference type="PROSITE" id="PS50102">
    <property type="entry name" value="RRM"/>
    <property type="match status" value="2"/>
</dbReference>
<feature type="domain" description="RRM" evidence="4">
    <location>
        <begin position="23"/>
        <end position="99"/>
    </location>
</feature>
<dbReference type="InterPro" id="IPR000504">
    <property type="entry name" value="RRM_dom"/>
</dbReference>
<feature type="region of interest" description="Disordered" evidence="3">
    <location>
        <begin position="247"/>
        <end position="266"/>
    </location>
</feature>
<dbReference type="Proteomes" id="UP000245609">
    <property type="component" value="Unassembled WGS sequence"/>
</dbReference>